<dbReference type="EMBL" id="JBHSOD010000017">
    <property type="protein sequence ID" value="MFC5886462.1"/>
    <property type="molecule type" value="Genomic_DNA"/>
</dbReference>
<dbReference type="Proteomes" id="UP001596067">
    <property type="component" value="Unassembled WGS sequence"/>
</dbReference>
<keyword evidence="2" id="KW-0812">Transmembrane</keyword>
<feature type="transmembrane region" description="Helical" evidence="2">
    <location>
        <begin position="39"/>
        <end position="59"/>
    </location>
</feature>
<organism evidence="3 4">
    <name type="scientific">Kitasatospora aburaviensis</name>
    <dbReference type="NCBI Taxonomy" id="67265"/>
    <lineage>
        <taxon>Bacteria</taxon>
        <taxon>Bacillati</taxon>
        <taxon>Actinomycetota</taxon>
        <taxon>Actinomycetes</taxon>
        <taxon>Kitasatosporales</taxon>
        <taxon>Streptomycetaceae</taxon>
        <taxon>Kitasatospora</taxon>
    </lineage>
</organism>
<keyword evidence="2" id="KW-1133">Transmembrane helix</keyword>
<sequence length="175" mass="18993">MTEHPVPAPTPAGAPEPEPIRWFGTSWVERGTDYRLRRIFVPIGALLTAAAAALVLRFGVEGIRLSDNGGFLNGLLVAAIAICSLLAALRTWKQLTEGRDRLTGWMAEDKSLGAVWIIGGVGALLAYFVRSLVEAPGEAVRRADYERAAAAHRRRQSARSGRPDAKAPGRAKRRR</sequence>
<comment type="caution">
    <text evidence="3">The sequence shown here is derived from an EMBL/GenBank/DDBJ whole genome shotgun (WGS) entry which is preliminary data.</text>
</comment>
<evidence type="ECO:0000313" key="3">
    <source>
        <dbReference type="EMBL" id="MFC5886462.1"/>
    </source>
</evidence>
<name>A0ABW1EWY1_9ACTN</name>
<keyword evidence="2" id="KW-0472">Membrane</keyword>
<evidence type="ECO:0008006" key="5">
    <source>
        <dbReference type="Google" id="ProtNLM"/>
    </source>
</evidence>
<evidence type="ECO:0000256" key="2">
    <source>
        <dbReference type="SAM" id="Phobius"/>
    </source>
</evidence>
<accession>A0ABW1EWY1</accession>
<evidence type="ECO:0000313" key="4">
    <source>
        <dbReference type="Proteomes" id="UP001596067"/>
    </source>
</evidence>
<gene>
    <name evidence="3" type="ORF">ACFP0N_15955</name>
</gene>
<feature type="transmembrane region" description="Helical" evidence="2">
    <location>
        <begin position="71"/>
        <end position="92"/>
    </location>
</feature>
<dbReference type="RefSeq" id="WP_313764338.1">
    <property type="nucleotide sequence ID" value="NZ_BAAAVH010000060.1"/>
</dbReference>
<feature type="transmembrane region" description="Helical" evidence="2">
    <location>
        <begin position="112"/>
        <end position="133"/>
    </location>
</feature>
<proteinExistence type="predicted"/>
<evidence type="ECO:0000256" key="1">
    <source>
        <dbReference type="SAM" id="MobiDB-lite"/>
    </source>
</evidence>
<feature type="region of interest" description="Disordered" evidence="1">
    <location>
        <begin position="150"/>
        <end position="175"/>
    </location>
</feature>
<reference evidence="4" key="1">
    <citation type="journal article" date="2019" name="Int. J. Syst. Evol. Microbiol.">
        <title>The Global Catalogue of Microorganisms (GCM) 10K type strain sequencing project: providing services to taxonomists for standard genome sequencing and annotation.</title>
        <authorList>
            <consortium name="The Broad Institute Genomics Platform"/>
            <consortium name="The Broad Institute Genome Sequencing Center for Infectious Disease"/>
            <person name="Wu L."/>
            <person name="Ma J."/>
        </authorList>
    </citation>
    <scope>NUCLEOTIDE SEQUENCE [LARGE SCALE GENOMIC DNA]</scope>
    <source>
        <strain evidence="4">CGMCC 4.1469</strain>
    </source>
</reference>
<protein>
    <recommendedName>
        <fullName evidence="5">Integral membrane protein</fullName>
    </recommendedName>
</protein>
<keyword evidence="4" id="KW-1185">Reference proteome</keyword>